<dbReference type="GO" id="GO:0000298">
    <property type="term" value="F:endopolyphosphatase activity"/>
    <property type="evidence" value="ECO:0007669"/>
    <property type="project" value="TreeGrafter"/>
</dbReference>
<gene>
    <name evidence="3" type="ORF">BC938DRAFT_471101</name>
</gene>
<organism evidence="3 4">
    <name type="scientific">Jimgerdemannia flammicorona</name>
    <dbReference type="NCBI Taxonomy" id="994334"/>
    <lineage>
        <taxon>Eukaryota</taxon>
        <taxon>Fungi</taxon>
        <taxon>Fungi incertae sedis</taxon>
        <taxon>Mucoromycota</taxon>
        <taxon>Mucoromycotina</taxon>
        <taxon>Endogonomycetes</taxon>
        <taxon>Endogonales</taxon>
        <taxon>Endogonaceae</taxon>
        <taxon>Jimgerdemannia</taxon>
    </lineage>
</organism>
<keyword evidence="4" id="KW-1185">Reference proteome</keyword>
<dbReference type="Proteomes" id="UP000274822">
    <property type="component" value="Unassembled WGS sequence"/>
</dbReference>
<accession>A0A433QUW1</accession>
<dbReference type="EMBL" id="RBNJ01001102">
    <property type="protein sequence ID" value="RUS33564.1"/>
    <property type="molecule type" value="Genomic_DNA"/>
</dbReference>
<name>A0A433QUW1_9FUNG</name>
<sequence length="112" mass="12713">MFAKTQFTPIALFVLLGQTIVAWSYHDLPHRRHYWEGKFLYVTDIHVDPTYLEGSDPKQLCHRISNLASNNTTGVYGALGTDCDSPIPLVMAYFWSTRVVATSHSVTHTDRD</sequence>
<evidence type="ECO:0008006" key="5">
    <source>
        <dbReference type="Google" id="ProtNLM"/>
    </source>
</evidence>
<keyword evidence="1" id="KW-0378">Hydrolase</keyword>
<protein>
    <recommendedName>
        <fullName evidence="5">Calcineurin-like phosphoesterase domain-containing protein</fullName>
    </recommendedName>
</protein>
<proteinExistence type="predicted"/>
<dbReference type="PANTHER" id="PTHR10340:SF55">
    <property type="entry name" value="ENDOPOLYPHOSPHATASE"/>
    <property type="match status" value="1"/>
</dbReference>
<dbReference type="GO" id="GO:0000324">
    <property type="term" value="C:fungal-type vacuole"/>
    <property type="evidence" value="ECO:0007669"/>
    <property type="project" value="TreeGrafter"/>
</dbReference>
<evidence type="ECO:0000256" key="2">
    <source>
        <dbReference type="ARBA" id="ARBA00023180"/>
    </source>
</evidence>
<keyword evidence="2" id="KW-0325">Glycoprotein</keyword>
<dbReference type="GO" id="GO:0005615">
    <property type="term" value="C:extracellular space"/>
    <property type="evidence" value="ECO:0007669"/>
    <property type="project" value="TreeGrafter"/>
</dbReference>
<reference evidence="3 4" key="1">
    <citation type="journal article" date="2018" name="New Phytol.">
        <title>Phylogenomics of Endogonaceae and evolution of mycorrhizas within Mucoromycota.</title>
        <authorList>
            <person name="Chang Y."/>
            <person name="Desiro A."/>
            <person name="Na H."/>
            <person name="Sandor L."/>
            <person name="Lipzen A."/>
            <person name="Clum A."/>
            <person name="Barry K."/>
            <person name="Grigoriev I.V."/>
            <person name="Martin F.M."/>
            <person name="Stajich J.E."/>
            <person name="Smith M.E."/>
            <person name="Bonito G."/>
            <person name="Spatafora J.W."/>
        </authorList>
    </citation>
    <scope>NUCLEOTIDE SEQUENCE [LARGE SCALE GENOMIC DNA]</scope>
    <source>
        <strain evidence="3 4">AD002</strain>
    </source>
</reference>
<evidence type="ECO:0000313" key="3">
    <source>
        <dbReference type="EMBL" id="RUS33564.1"/>
    </source>
</evidence>
<dbReference type="GO" id="GO:0006798">
    <property type="term" value="P:polyphosphate catabolic process"/>
    <property type="evidence" value="ECO:0007669"/>
    <property type="project" value="TreeGrafter"/>
</dbReference>
<dbReference type="AlphaFoldDB" id="A0A433QUW1"/>
<comment type="caution">
    <text evidence="3">The sequence shown here is derived from an EMBL/GenBank/DDBJ whole genome shotgun (WGS) entry which is preliminary data.</text>
</comment>
<dbReference type="PANTHER" id="PTHR10340">
    <property type="entry name" value="SPHINGOMYELIN PHOSPHODIESTERASE"/>
    <property type="match status" value="1"/>
</dbReference>
<evidence type="ECO:0000256" key="1">
    <source>
        <dbReference type="ARBA" id="ARBA00022801"/>
    </source>
</evidence>
<evidence type="ECO:0000313" key="4">
    <source>
        <dbReference type="Proteomes" id="UP000274822"/>
    </source>
</evidence>
<dbReference type="GO" id="GO:0004309">
    <property type="term" value="F:exopolyphosphatase activity"/>
    <property type="evidence" value="ECO:0007669"/>
    <property type="project" value="TreeGrafter"/>
</dbReference>
<dbReference type="GO" id="GO:0008081">
    <property type="term" value="F:phosphoric diester hydrolase activity"/>
    <property type="evidence" value="ECO:0007669"/>
    <property type="project" value="TreeGrafter"/>
</dbReference>